<feature type="region of interest" description="Disordered" evidence="1">
    <location>
        <begin position="68"/>
        <end position="100"/>
    </location>
</feature>
<evidence type="ECO:0000256" key="1">
    <source>
        <dbReference type="SAM" id="MobiDB-lite"/>
    </source>
</evidence>
<dbReference type="InterPro" id="IPR001623">
    <property type="entry name" value="DnaJ_domain"/>
</dbReference>
<keyword evidence="4" id="KW-1185">Reference proteome</keyword>
<dbReference type="Proteomes" id="UP000649617">
    <property type="component" value="Unassembled WGS sequence"/>
</dbReference>
<sequence>ALGGSPWEVLGVSPGASQAEIKRAYRRKALKEHPDVSKLPDAKQRWQELSAAYDALSDPEKLRAWERAKRGAENQARRGAAGRGSQGRWQRTQAMEEEYDTGGDSFSAIFSDFFQSVADSTADGSRVGRVSRAGGMLLEDLLEFLEKGLGEDGAAPSRRGNPFYADPEKELQEAQLELLGQQILRLQDSLAEDHCDK</sequence>
<gene>
    <name evidence="3" type="primary">dnaJ</name>
    <name evidence="3" type="ORF">SPIL2461_LOCUS21396</name>
</gene>
<feature type="non-terminal residue" evidence="3">
    <location>
        <position position="197"/>
    </location>
</feature>
<dbReference type="GO" id="GO:0051082">
    <property type="term" value="F:unfolded protein binding"/>
    <property type="evidence" value="ECO:0007669"/>
    <property type="project" value="TreeGrafter"/>
</dbReference>
<dbReference type="Pfam" id="PF00226">
    <property type="entry name" value="DnaJ"/>
    <property type="match status" value="1"/>
</dbReference>
<name>A0A812XT84_SYMPI</name>
<dbReference type="AlphaFoldDB" id="A0A812XT84"/>
<organism evidence="3 4">
    <name type="scientific">Symbiodinium pilosum</name>
    <name type="common">Dinoflagellate</name>
    <dbReference type="NCBI Taxonomy" id="2952"/>
    <lineage>
        <taxon>Eukaryota</taxon>
        <taxon>Sar</taxon>
        <taxon>Alveolata</taxon>
        <taxon>Dinophyceae</taxon>
        <taxon>Suessiales</taxon>
        <taxon>Symbiodiniaceae</taxon>
        <taxon>Symbiodinium</taxon>
    </lineage>
</organism>
<evidence type="ECO:0000313" key="3">
    <source>
        <dbReference type="EMBL" id="CAE7742741.1"/>
    </source>
</evidence>
<dbReference type="SUPFAM" id="SSF46565">
    <property type="entry name" value="Chaperone J-domain"/>
    <property type="match status" value="1"/>
</dbReference>
<dbReference type="CDD" id="cd06257">
    <property type="entry name" value="DnaJ"/>
    <property type="match status" value="1"/>
</dbReference>
<comment type="caution">
    <text evidence="3">The sequence shown here is derived from an EMBL/GenBank/DDBJ whole genome shotgun (WGS) entry which is preliminary data.</text>
</comment>
<dbReference type="SMART" id="SM00271">
    <property type="entry name" value="DnaJ"/>
    <property type="match status" value="1"/>
</dbReference>
<dbReference type="PRINTS" id="PR00625">
    <property type="entry name" value="JDOMAIN"/>
</dbReference>
<reference evidence="3" key="1">
    <citation type="submission" date="2021-02" db="EMBL/GenBank/DDBJ databases">
        <authorList>
            <person name="Dougan E. K."/>
            <person name="Rhodes N."/>
            <person name="Thang M."/>
            <person name="Chan C."/>
        </authorList>
    </citation>
    <scope>NUCLEOTIDE SEQUENCE</scope>
</reference>
<accession>A0A812XT84</accession>
<evidence type="ECO:0000259" key="2">
    <source>
        <dbReference type="PROSITE" id="PS50076"/>
    </source>
</evidence>
<evidence type="ECO:0000313" key="4">
    <source>
        <dbReference type="Proteomes" id="UP000649617"/>
    </source>
</evidence>
<dbReference type="InterPro" id="IPR036869">
    <property type="entry name" value="J_dom_sf"/>
</dbReference>
<dbReference type="PANTHER" id="PTHR43096:SF58">
    <property type="entry name" value="CHAPERONE DNAJ-DOMAIN SUPERFAMILY PROTEIN"/>
    <property type="match status" value="1"/>
</dbReference>
<dbReference type="PANTHER" id="PTHR43096">
    <property type="entry name" value="DNAJ HOMOLOG 1, MITOCHONDRIAL-RELATED"/>
    <property type="match status" value="1"/>
</dbReference>
<feature type="domain" description="J" evidence="2">
    <location>
        <begin position="5"/>
        <end position="69"/>
    </location>
</feature>
<dbReference type="GO" id="GO:0005737">
    <property type="term" value="C:cytoplasm"/>
    <property type="evidence" value="ECO:0007669"/>
    <property type="project" value="TreeGrafter"/>
</dbReference>
<dbReference type="Gene3D" id="1.10.287.110">
    <property type="entry name" value="DnaJ domain"/>
    <property type="match status" value="1"/>
</dbReference>
<proteinExistence type="predicted"/>
<dbReference type="GO" id="GO:0042026">
    <property type="term" value="P:protein refolding"/>
    <property type="evidence" value="ECO:0007669"/>
    <property type="project" value="TreeGrafter"/>
</dbReference>
<protein>
    <submittedName>
        <fullName evidence="3">DnaJ protein</fullName>
    </submittedName>
</protein>
<dbReference type="EMBL" id="CAJNIZ010046202">
    <property type="protein sequence ID" value="CAE7742741.1"/>
    <property type="molecule type" value="Genomic_DNA"/>
</dbReference>
<dbReference type="OrthoDB" id="436401at2759"/>
<dbReference type="PROSITE" id="PS50076">
    <property type="entry name" value="DNAJ_2"/>
    <property type="match status" value="1"/>
</dbReference>